<comment type="similarity">
    <text evidence="2">Belongs to the bacterial secretin family. GSP D subfamily.</text>
</comment>
<dbReference type="InterPro" id="IPR049371">
    <property type="entry name" value="GspD-like_N0"/>
</dbReference>
<dbReference type="AlphaFoldDB" id="A0A0R2PSQ2"/>
<dbReference type="PANTHER" id="PTHR30332">
    <property type="entry name" value="PROBABLE GENERAL SECRETION PATHWAY PROTEIN D"/>
    <property type="match status" value="1"/>
</dbReference>
<dbReference type="Proteomes" id="UP000050874">
    <property type="component" value="Unassembled WGS sequence"/>
</dbReference>
<organism evidence="15 16">
    <name type="scientific">SAR86 cluster bacterium BACL1 MAG-120920-bin57</name>
    <dbReference type="NCBI Taxonomy" id="1655571"/>
    <lineage>
        <taxon>Bacteria</taxon>
        <taxon>Pseudomonadati</taxon>
        <taxon>Pseudomonadota</taxon>
        <taxon>Gammaproteobacteria</taxon>
        <taxon>SAR86 cluster</taxon>
    </lineage>
</organism>
<evidence type="ECO:0000256" key="10">
    <source>
        <dbReference type="RuleBase" id="RU004004"/>
    </source>
</evidence>
<dbReference type="InterPro" id="IPR001775">
    <property type="entry name" value="GspD/PilQ"/>
</dbReference>
<feature type="domain" description="NolW-like" evidence="13">
    <location>
        <begin position="259"/>
        <end position="325"/>
    </location>
</feature>
<dbReference type="EMBL" id="LIAV01000049">
    <property type="protein sequence ID" value="KRO40886.1"/>
    <property type="molecule type" value="Genomic_DNA"/>
</dbReference>
<evidence type="ECO:0000256" key="8">
    <source>
        <dbReference type="ARBA" id="ARBA00023136"/>
    </source>
</evidence>
<evidence type="ECO:0000259" key="12">
    <source>
        <dbReference type="Pfam" id="PF00263"/>
    </source>
</evidence>
<keyword evidence="7" id="KW-0653">Protein transport</keyword>
<dbReference type="GO" id="GO:0015627">
    <property type="term" value="C:type II protein secretion system complex"/>
    <property type="evidence" value="ECO:0007669"/>
    <property type="project" value="InterPro"/>
</dbReference>
<dbReference type="PRINTS" id="PR00811">
    <property type="entry name" value="BCTERIALGSPD"/>
</dbReference>
<proteinExistence type="inferred from homology"/>
<dbReference type="NCBIfam" id="TIGR02517">
    <property type="entry name" value="type_II_gspD"/>
    <property type="match status" value="1"/>
</dbReference>
<dbReference type="GO" id="GO:0009279">
    <property type="term" value="C:cell outer membrane"/>
    <property type="evidence" value="ECO:0007669"/>
    <property type="project" value="UniProtKB-SubCell"/>
</dbReference>
<dbReference type="GO" id="GO:0015628">
    <property type="term" value="P:protein secretion by the type II secretion system"/>
    <property type="evidence" value="ECO:0007669"/>
    <property type="project" value="InterPro"/>
</dbReference>
<gene>
    <name evidence="15" type="ORF">ABR63_06350</name>
</gene>
<evidence type="ECO:0000256" key="9">
    <source>
        <dbReference type="ARBA" id="ARBA00023237"/>
    </source>
</evidence>
<keyword evidence="6 11" id="KW-0732">Signal</keyword>
<protein>
    <submittedName>
        <fullName evidence="15">Type II secretion system protein GspD</fullName>
    </submittedName>
</protein>
<dbReference type="InterPro" id="IPR013356">
    <property type="entry name" value="T2SS_GspD"/>
</dbReference>
<keyword evidence="4" id="KW-1134">Transmembrane beta strand</keyword>
<dbReference type="PRINTS" id="PR01032">
    <property type="entry name" value="PHAGEIV"/>
</dbReference>
<keyword evidence="5" id="KW-0812">Transmembrane</keyword>
<feature type="domain" description="GspD-like N0" evidence="14">
    <location>
        <begin position="33"/>
        <end position="102"/>
    </location>
</feature>
<evidence type="ECO:0000256" key="6">
    <source>
        <dbReference type="ARBA" id="ARBA00022729"/>
    </source>
</evidence>
<keyword evidence="3 10" id="KW-0813">Transport</keyword>
<reference evidence="16" key="1">
    <citation type="submission" date="2015-10" db="EMBL/GenBank/DDBJ databases">
        <title>Metagenome-Assembled Genomes uncover a global brackish microbiome.</title>
        <authorList>
            <person name="Hugerth L.W."/>
            <person name="Larsson J."/>
            <person name="Alneberg J."/>
            <person name="Lindh M.V."/>
            <person name="Legrand C."/>
            <person name="Pinhassi J."/>
            <person name="Andersson A."/>
        </authorList>
    </citation>
    <scope>NUCLEOTIDE SEQUENCE [LARGE SCALE GENOMIC DNA]</scope>
</reference>
<evidence type="ECO:0000256" key="7">
    <source>
        <dbReference type="ARBA" id="ARBA00022927"/>
    </source>
</evidence>
<dbReference type="Gene3D" id="3.30.1370.120">
    <property type="match status" value="2"/>
</dbReference>
<dbReference type="InterPro" id="IPR038591">
    <property type="entry name" value="NolW-like_sf"/>
</dbReference>
<dbReference type="Pfam" id="PF21305">
    <property type="entry name" value="type_II_gspD_N0"/>
    <property type="match status" value="1"/>
</dbReference>
<evidence type="ECO:0000313" key="15">
    <source>
        <dbReference type="EMBL" id="KRO40886.1"/>
    </source>
</evidence>
<dbReference type="InterPro" id="IPR005644">
    <property type="entry name" value="NolW-like"/>
</dbReference>
<comment type="subcellular location">
    <subcellularLocation>
        <location evidence="1 10">Cell outer membrane</location>
    </subcellularLocation>
</comment>
<sequence length="618" mass="66703">MQKSKINNFKSLLALVALCLLVTNVEAQETFTLNYLDADISQVTQDISKFANKTLILDPRVKGRVTIFSDSILNANQVWSVYLRTIQAQGFTAISDGNIIRIIPENDATRDLNVGINSADTVTKVLTLKNRSAGEMLPQIKPLTGRQSHLSSIPSINSLLLVDIKSNIERIETLLKELDKNNTADITIIKLENLSSIEAVRILDKLKAQNNPTINNFIAVPFSPSNSVILSADLVVTNNISRTLKTLDRDALSGGSITVMYLKYAKAEEVAAIISTVSSRFASEDQSKPVITSHRETNSLIISAEESTLDVIKNLVAKLDIRRAQVLVEAIIVELSETAAKSLGVETIFKGSADGDIPIGLSRFQDGGPDLLAIAGSQIESGNATLSAQGVSSLLNTQGLIAGLGNLNGSDSFVGIIRAIAEDQNSNILSTPSIIAMDNEPASLVIGQEIPITTGESLGSSNANPFRTTSRQEVGIKLSITPQINEGNSVILKIKQEVSGVVGPLTGTTDLITNKRSIETTVLVDNNQMIVLGGLIDDDLQENVSRVPILGSIPLLGRLFRSSAESRVQRNLMVFLRPTILSDAEDISELSNAKYNFITAEQLLRDPNNKTILDLTRD</sequence>
<evidence type="ECO:0000256" key="11">
    <source>
        <dbReference type="SAM" id="SignalP"/>
    </source>
</evidence>
<evidence type="ECO:0000256" key="3">
    <source>
        <dbReference type="ARBA" id="ARBA00022448"/>
    </source>
</evidence>
<evidence type="ECO:0000259" key="13">
    <source>
        <dbReference type="Pfam" id="PF03958"/>
    </source>
</evidence>
<evidence type="ECO:0000259" key="14">
    <source>
        <dbReference type="Pfam" id="PF21305"/>
    </source>
</evidence>
<evidence type="ECO:0000256" key="4">
    <source>
        <dbReference type="ARBA" id="ARBA00022452"/>
    </source>
</evidence>
<keyword evidence="9" id="KW-0998">Cell outer membrane</keyword>
<evidence type="ECO:0000256" key="2">
    <source>
        <dbReference type="ARBA" id="ARBA00006980"/>
    </source>
</evidence>
<feature type="domain" description="NolW-like" evidence="13">
    <location>
        <begin position="123"/>
        <end position="180"/>
    </location>
</feature>
<name>A0A0R2PSQ2_9GAMM</name>
<feature type="chain" id="PRO_5006421758" evidence="11">
    <location>
        <begin position="28"/>
        <end position="618"/>
    </location>
</feature>
<evidence type="ECO:0000256" key="5">
    <source>
        <dbReference type="ARBA" id="ARBA00022692"/>
    </source>
</evidence>
<evidence type="ECO:0000256" key="1">
    <source>
        <dbReference type="ARBA" id="ARBA00004442"/>
    </source>
</evidence>
<keyword evidence="8" id="KW-0472">Membrane</keyword>
<accession>A0A0R2PSQ2</accession>
<comment type="caution">
    <text evidence="15">The sequence shown here is derived from an EMBL/GenBank/DDBJ whole genome shotgun (WGS) entry which is preliminary data.</text>
</comment>
<feature type="domain" description="Type II/III secretion system secretin-like" evidence="12">
    <location>
        <begin position="420"/>
        <end position="581"/>
    </location>
</feature>
<dbReference type="Pfam" id="PF00263">
    <property type="entry name" value="Secretin"/>
    <property type="match status" value="1"/>
</dbReference>
<dbReference type="InterPro" id="IPR050810">
    <property type="entry name" value="Bact_Secretion_Sys_Channel"/>
</dbReference>
<feature type="signal peptide" evidence="11">
    <location>
        <begin position="1"/>
        <end position="27"/>
    </location>
</feature>
<evidence type="ECO:0000313" key="16">
    <source>
        <dbReference type="Proteomes" id="UP000050874"/>
    </source>
</evidence>
<dbReference type="PANTHER" id="PTHR30332:SF24">
    <property type="entry name" value="SECRETIN GSPD-RELATED"/>
    <property type="match status" value="1"/>
</dbReference>
<dbReference type="Pfam" id="PF03958">
    <property type="entry name" value="Secretin_N"/>
    <property type="match status" value="2"/>
</dbReference>
<dbReference type="InterPro" id="IPR004846">
    <property type="entry name" value="T2SS/T3SS_dom"/>
</dbReference>